<dbReference type="AlphaFoldDB" id="A0AB34IPV2"/>
<organism evidence="2 3">
    <name type="scientific">Prymnesium parvum</name>
    <name type="common">Toxic golden alga</name>
    <dbReference type="NCBI Taxonomy" id="97485"/>
    <lineage>
        <taxon>Eukaryota</taxon>
        <taxon>Haptista</taxon>
        <taxon>Haptophyta</taxon>
        <taxon>Prymnesiophyceae</taxon>
        <taxon>Prymnesiales</taxon>
        <taxon>Prymnesiaceae</taxon>
        <taxon>Prymnesium</taxon>
    </lineage>
</organism>
<dbReference type="Gene3D" id="3.40.50.1820">
    <property type="entry name" value="alpha/beta hydrolase"/>
    <property type="match status" value="1"/>
</dbReference>
<gene>
    <name evidence="2" type="ORF">AB1Y20_010470</name>
</gene>
<dbReference type="InterPro" id="IPR050471">
    <property type="entry name" value="AB_hydrolase"/>
</dbReference>
<proteinExistence type="predicted"/>
<dbReference type="EMBL" id="JBGBPQ010000020">
    <property type="protein sequence ID" value="KAL1504060.1"/>
    <property type="molecule type" value="Genomic_DNA"/>
</dbReference>
<accession>A0AB34IPV2</accession>
<protein>
    <recommendedName>
        <fullName evidence="1">AB hydrolase-1 domain-containing protein</fullName>
    </recommendedName>
</protein>
<feature type="domain" description="AB hydrolase-1" evidence="1">
    <location>
        <begin position="42"/>
        <end position="289"/>
    </location>
</feature>
<sequence length="301" mass="31835">MHCTSGLATATLSSARMVLNGHGSLLLGPTRPAVGTTRPPLVLIGGTAQWLESWTGHLSGLAQERQVLLYEARGQAGATSSLDVADCSLRRHAADFAGVVAEAGLCEEPFDVVGFSFGGRVAMAAAAMAAGRPPSSRPYSIRKLCVTGVAADRGALGRLTTQGWSACLRNQDLEGFAWQLILSTHSASFVAQHEHSVRSWVRAVVAKNSVAGLRAIVEQTYTDDPSDFSHPLTMAKTIRDGGGVEEACVIGGSEDVVAPLAEARKLADDVGWYFVEVDASGHAVPIEQAVRWRREVLSFLA</sequence>
<keyword evidence="3" id="KW-1185">Reference proteome</keyword>
<evidence type="ECO:0000259" key="1">
    <source>
        <dbReference type="Pfam" id="PF12697"/>
    </source>
</evidence>
<dbReference type="Pfam" id="PF12697">
    <property type="entry name" value="Abhydrolase_6"/>
    <property type="match status" value="1"/>
</dbReference>
<name>A0AB34IPV2_PRYPA</name>
<evidence type="ECO:0000313" key="3">
    <source>
        <dbReference type="Proteomes" id="UP001515480"/>
    </source>
</evidence>
<reference evidence="2 3" key="1">
    <citation type="journal article" date="2024" name="Science">
        <title>Giant polyketide synthase enzymes in the biosynthesis of giant marine polyether toxins.</title>
        <authorList>
            <person name="Fallon T.R."/>
            <person name="Shende V.V."/>
            <person name="Wierzbicki I.H."/>
            <person name="Pendleton A.L."/>
            <person name="Watervoot N.F."/>
            <person name="Auber R.P."/>
            <person name="Gonzalez D.J."/>
            <person name="Wisecaver J.H."/>
            <person name="Moore B.S."/>
        </authorList>
    </citation>
    <scope>NUCLEOTIDE SEQUENCE [LARGE SCALE GENOMIC DNA]</scope>
    <source>
        <strain evidence="2 3">12B1</strain>
    </source>
</reference>
<dbReference type="SUPFAM" id="SSF53474">
    <property type="entry name" value="alpha/beta-Hydrolases"/>
    <property type="match status" value="1"/>
</dbReference>
<dbReference type="InterPro" id="IPR000073">
    <property type="entry name" value="AB_hydrolase_1"/>
</dbReference>
<comment type="caution">
    <text evidence="2">The sequence shown here is derived from an EMBL/GenBank/DDBJ whole genome shotgun (WGS) entry which is preliminary data.</text>
</comment>
<dbReference type="InterPro" id="IPR029058">
    <property type="entry name" value="AB_hydrolase_fold"/>
</dbReference>
<evidence type="ECO:0000313" key="2">
    <source>
        <dbReference type="EMBL" id="KAL1504060.1"/>
    </source>
</evidence>
<dbReference type="Proteomes" id="UP001515480">
    <property type="component" value="Unassembled WGS sequence"/>
</dbReference>
<dbReference type="PANTHER" id="PTHR43433:SF5">
    <property type="entry name" value="AB HYDROLASE-1 DOMAIN-CONTAINING PROTEIN"/>
    <property type="match status" value="1"/>
</dbReference>
<dbReference type="PANTHER" id="PTHR43433">
    <property type="entry name" value="HYDROLASE, ALPHA/BETA FOLD FAMILY PROTEIN"/>
    <property type="match status" value="1"/>
</dbReference>